<proteinExistence type="predicted"/>
<keyword evidence="1" id="KW-0472">Membrane</keyword>
<gene>
    <name evidence="3" type="ORF">JQX14_07215</name>
</gene>
<dbReference type="InterPro" id="IPR029787">
    <property type="entry name" value="Nucleotide_cyclase"/>
</dbReference>
<dbReference type="CDD" id="cd07302">
    <property type="entry name" value="CHD"/>
    <property type="match status" value="1"/>
</dbReference>
<evidence type="ECO:0000259" key="2">
    <source>
        <dbReference type="PROSITE" id="PS50125"/>
    </source>
</evidence>
<dbReference type="GO" id="GO:0004016">
    <property type="term" value="F:adenylate cyclase activity"/>
    <property type="evidence" value="ECO:0007669"/>
    <property type="project" value="UniProtKB-ARBA"/>
</dbReference>
<keyword evidence="1" id="KW-0812">Transmembrane</keyword>
<protein>
    <submittedName>
        <fullName evidence="3">Adenylate/guanylate cyclase domain-containing protein</fullName>
    </submittedName>
</protein>
<dbReference type="EMBL" id="JAFBWN010000003">
    <property type="protein sequence ID" value="MBM2354320.1"/>
    <property type="molecule type" value="Genomic_DNA"/>
</dbReference>
<accession>A0A9Q2NLD4</accession>
<comment type="caution">
    <text evidence="3">The sequence shown here is derived from an EMBL/GenBank/DDBJ whole genome shotgun (WGS) entry which is preliminary data.</text>
</comment>
<feature type="transmembrane region" description="Helical" evidence="1">
    <location>
        <begin position="226"/>
        <end position="244"/>
    </location>
</feature>
<reference evidence="3" key="1">
    <citation type="submission" date="2021-01" db="EMBL/GenBank/DDBJ databases">
        <title>Diatom-associated Roseobacters Show Island Model of Population Structure.</title>
        <authorList>
            <person name="Qu L."/>
            <person name="Feng X."/>
            <person name="Chen Y."/>
            <person name="Li L."/>
            <person name="Wang X."/>
            <person name="Hu Z."/>
            <person name="Wang H."/>
            <person name="Luo H."/>
        </authorList>
    </citation>
    <scope>NUCLEOTIDE SEQUENCE</scope>
    <source>
        <strain evidence="3">SM26-45</strain>
    </source>
</reference>
<dbReference type="Pfam" id="PF00211">
    <property type="entry name" value="Guanylate_cyc"/>
    <property type="match status" value="1"/>
</dbReference>
<dbReference type="Proteomes" id="UP000809337">
    <property type="component" value="Unassembled WGS sequence"/>
</dbReference>
<sequence length="252" mass="26869">MSQLPDIKRKLTTILSADAANYSGRMARNEVDTVQALRRARRVIDAAVIARGGRIANTAGDGLIAEFPSVVEGVAAAVTIQQTLNDTADALPFRIGVHLGDVIVEGNDLLGDGVNLAARLQENANVGGILVSRQVVDYARGRLAAEFRPLGPATPKNLIEEVELFAVLAEGVKAPDDLASVAPRIDRPQSARLNDDARIKFRKSCQRAGLATAVLVIIDLTNGPGLGWPALVVAAIAVSLVFKWRNLRDSQR</sequence>
<dbReference type="SUPFAM" id="SSF55073">
    <property type="entry name" value="Nucleotide cyclase"/>
    <property type="match status" value="1"/>
</dbReference>
<dbReference type="PROSITE" id="PS50125">
    <property type="entry name" value="GUANYLATE_CYCLASE_2"/>
    <property type="match status" value="1"/>
</dbReference>
<dbReference type="InterPro" id="IPR001054">
    <property type="entry name" value="A/G_cyclase"/>
</dbReference>
<evidence type="ECO:0000313" key="4">
    <source>
        <dbReference type="Proteomes" id="UP000809337"/>
    </source>
</evidence>
<dbReference type="GO" id="GO:0035556">
    <property type="term" value="P:intracellular signal transduction"/>
    <property type="evidence" value="ECO:0007669"/>
    <property type="project" value="InterPro"/>
</dbReference>
<organism evidence="3 4">
    <name type="scientific">Pseudosulfitobacter pseudonitzschiae</name>
    <dbReference type="NCBI Taxonomy" id="1402135"/>
    <lineage>
        <taxon>Bacteria</taxon>
        <taxon>Pseudomonadati</taxon>
        <taxon>Pseudomonadota</taxon>
        <taxon>Alphaproteobacteria</taxon>
        <taxon>Rhodobacterales</taxon>
        <taxon>Roseobacteraceae</taxon>
        <taxon>Pseudosulfitobacter</taxon>
    </lineage>
</organism>
<dbReference type="Gene3D" id="3.30.70.1230">
    <property type="entry name" value="Nucleotide cyclase"/>
    <property type="match status" value="1"/>
</dbReference>
<dbReference type="PANTHER" id="PTHR43081">
    <property type="entry name" value="ADENYLATE CYCLASE, TERMINAL-DIFFERENTIATION SPECIFIC-RELATED"/>
    <property type="match status" value="1"/>
</dbReference>
<evidence type="ECO:0000313" key="3">
    <source>
        <dbReference type="EMBL" id="MBM2354320.1"/>
    </source>
</evidence>
<dbReference type="RefSeq" id="WP_231033353.1">
    <property type="nucleotide sequence ID" value="NZ_JAJNGX010000003.1"/>
</dbReference>
<name>A0A9Q2NLD4_9RHOB</name>
<evidence type="ECO:0000256" key="1">
    <source>
        <dbReference type="SAM" id="Phobius"/>
    </source>
</evidence>
<dbReference type="PANTHER" id="PTHR43081:SF19">
    <property type="entry name" value="PH-SENSITIVE ADENYLATE CYCLASE RV1264"/>
    <property type="match status" value="1"/>
</dbReference>
<dbReference type="InterPro" id="IPR050697">
    <property type="entry name" value="Adenylyl/Guanylyl_Cyclase_3/4"/>
</dbReference>
<dbReference type="AlphaFoldDB" id="A0A9Q2NLD4"/>
<feature type="domain" description="Guanylate cyclase" evidence="2">
    <location>
        <begin position="13"/>
        <end position="121"/>
    </location>
</feature>
<keyword evidence="1" id="KW-1133">Transmembrane helix</keyword>
<dbReference type="GO" id="GO:0006171">
    <property type="term" value="P:cAMP biosynthetic process"/>
    <property type="evidence" value="ECO:0007669"/>
    <property type="project" value="TreeGrafter"/>
</dbReference>